<dbReference type="AlphaFoldDB" id="A0A1G2HIC7"/>
<organism evidence="1 2">
    <name type="scientific">Candidatus Spechtbacteria bacterium RIFCSPLOWO2_02_FULL_38_8</name>
    <dbReference type="NCBI Taxonomy" id="1802164"/>
    <lineage>
        <taxon>Bacteria</taxon>
        <taxon>Candidatus Spechtiibacteriota</taxon>
    </lineage>
</organism>
<evidence type="ECO:0000313" key="1">
    <source>
        <dbReference type="EMBL" id="OGZ62001.1"/>
    </source>
</evidence>
<accession>A0A1G2HIC7</accession>
<sequence length="345" mass="39593">MLKNTLTSVVAVAIVSAVVFAIAGGFGFFKNSGEVDLNEFDKEFINNSSTTSNLSTDSLSQIEGLFGENKDIASNVLGEISFSNDKLLKYANESDALLKDALKHPNDEEREILIEIIKDYNSVIHKAFGELDKNNYQQLAYTISLTNSHILTWSPYFYYLHSQSKSALLPIIKELKSENQQLLEKLLSLNPELAGKLSTQRLKLILEDIARSGRKRNSDFVRFSYADYQEFKVFFDTFWDAPEFREGFAKEGYVLFDSFYSMHRDVDPEHNEEVRGWLNAARLELIKTHQESLLELASKNKDEAKSIGDNIIKILEEQLELRKDQHIEVRTFVERDLNSYTQLIF</sequence>
<name>A0A1G2HIC7_9BACT</name>
<protein>
    <submittedName>
        <fullName evidence="1">Uncharacterized protein</fullName>
    </submittedName>
</protein>
<reference evidence="1 2" key="1">
    <citation type="journal article" date="2016" name="Nat. Commun.">
        <title>Thousands of microbial genomes shed light on interconnected biogeochemical processes in an aquifer system.</title>
        <authorList>
            <person name="Anantharaman K."/>
            <person name="Brown C.T."/>
            <person name="Hug L.A."/>
            <person name="Sharon I."/>
            <person name="Castelle C.J."/>
            <person name="Probst A.J."/>
            <person name="Thomas B.C."/>
            <person name="Singh A."/>
            <person name="Wilkins M.J."/>
            <person name="Karaoz U."/>
            <person name="Brodie E.L."/>
            <person name="Williams K.H."/>
            <person name="Hubbard S.S."/>
            <person name="Banfield J.F."/>
        </authorList>
    </citation>
    <scope>NUCLEOTIDE SEQUENCE [LARGE SCALE GENOMIC DNA]</scope>
</reference>
<dbReference type="Proteomes" id="UP000178509">
    <property type="component" value="Unassembled WGS sequence"/>
</dbReference>
<dbReference type="EMBL" id="MHOJ01000030">
    <property type="protein sequence ID" value="OGZ62001.1"/>
    <property type="molecule type" value="Genomic_DNA"/>
</dbReference>
<proteinExistence type="predicted"/>
<evidence type="ECO:0000313" key="2">
    <source>
        <dbReference type="Proteomes" id="UP000178509"/>
    </source>
</evidence>
<gene>
    <name evidence="1" type="ORF">A3H51_01890</name>
</gene>
<comment type="caution">
    <text evidence="1">The sequence shown here is derived from an EMBL/GenBank/DDBJ whole genome shotgun (WGS) entry which is preliminary data.</text>
</comment>